<name>A0A560H4T3_9PROT</name>
<feature type="domain" description="AB hydrolase-1" evidence="1">
    <location>
        <begin position="31"/>
        <end position="144"/>
    </location>
</feature>
<keyword evidence="3" id="KW-1185">Reference proteome</keyword>
<dbReference type="Pfam" id="PF00561">
    <property type="entry name" value="Abhydrolase_1"/>
    <property type="match status" value="1"/>
</dbReference>
<reference evidence="2 3" key="1">
    <citation type="submission" date="2019-06" db="EMBL/GenBank/DDBJ databases">
        <title>Genomic Encyclopedia of Type Strains, Phase IV (KMG-V): Genome sequencing to study the core and pangenomes of soil and plant-associated prokaryotes.</title>
        <authorList>
            <person name="Whitman W."/>
        </authorList>
    </citation>
    <scope>NUCLEOTIDE SEQUENCE [LARGE SCALE GENOMIC DNA]</scope>
    <source>
        <strain evidence="2 3">BR 11622</strain>
    </source>
</reference>
<accession>A0A560H4T3</accession>
<sequence>MTDTSVERAFIRIREGQVHLRRIVNPAATQPPVFLLHASPTSSRWLEGLMVEIARSGRTVVAPDTLGNGDSPAPAIPSPDIAYFADSVVRLADAMDISAFDVYGTHTGARTACELAVMAGGADGNGRVRHAVLDGIKEYDDATRAAVLEHYAPRKEPDEHGAHLVWAFHFVRDQALYFPHFMRDPDHRLPGHMPSNRVLHDAALDVLKALDTYALPYLAAFRYRPLERLPLIHCPVLLLKAQGELAALNAAIDEAAGLLRHGRVAPVASDPVAKARAIVDFLDGDRP</sequence>
<dbReference type="AlphaFoldDB" id="A0A560H4T3"/>
<organism evidence="2 3">
    <name type="scientific">Nitrospirillum amazonense</name>
    <dbReference type="NCBI Taxonomy" id="28077"/>
    <lineage>
        <taxon>Bacteria</taxon>
        <taxon>Pseudomonadati</taxon>
        <taxon>Pseudomonadota</taxon>
        <taxon>Alphaproteobacteria</taxon>
        <taxon>Rhodospirillales</taxon>
        <taxon>Azospirillaceae</taxon>
        <taxon>Nitrospirillum</taxon>
    </lineage>
</organism>
<evidence type="ECO:0000313" key="2">
    <source>
        <dbReference type="EMBL" id="TWB40620.1"/>
    </source>
</evidence>
<dbReference type="InterPro" id="IPR029058">
    <property type="entry name" value="AB_hydrolase_fold"/>
</dbReference>
<evidence type="ECO:0000313" key="3">
    <source>
        <dbReference type="Proteomes" id="UP000315751"/>
    </source>
</evidence>
<protein>
    <submittedName>
        <fullName evidence="2">Pimeloyl-ACP methyl ester carboxylesterase</fullName>
    </submittedName>
</protein>
<proteinExistence type="predicted"/>
<dbReference type="EMBL" id="VITR01000009">
    <property type="protein sequence ID" value="TWB40620.1"/>
    <property type="molecule type" value="Genomic_DNA"/>
</dbReference>
<comment type="caution">
    <text evidence="2">The sequence shown here is derived from an EMBL/GenBank/DDBJ whole genome shotgun (WGS) entry which is preliminary data.</text>
</comment>
<dbReference type="Proteomes" id="UP000315751">
    <property type="component" value="Unassembled WGS sequence"/>
</dbReference>
<dbReference type="SUPFAM" id="SSF53474">
    <property type="entry name" value="alpha/beta-Hydrolases"/>
    <property type="match status" value="1"/>
</dbReference>
<dbReference type="RefSeq" id="WP_145733828.1">
    <property type="nucleotide sequence ID" value="NZ_VITR01000009.1"/>
</dbReference>
<gene>
    <name evidence="2" type="ORF">FBZ90_109223</name>
</gene>
<dbReference type="OrthoDB" id="9812774at2"/>
<dbReference type="Gene3D" id="3.40.50.1820">
    <property type="entry name" value="alpha/beta hydrolase"/>
    <property type="match status" value="1"/>
</dbReference>
<evidence type="ECO:0000259" key="1">
    <source>
        <dbReference type="Pfam" id="PF00561"/>
    </source>
</evidence>
<dbReference type="InterPro" id="IPR000073">
    <property type="entry name" value="AB_hydrolase_1"/>
</dbReference>